<dbReference type="InterPro" id="IPR040976">
    <property type="entry name" value="Pkinase_fungal"/>
</dbReference>
<accession>A0ABR3JR49</accession>
<evidence type="ECO:0000259" key="1">
    <source>
        <dbReference type="Pfam" id="PF17667"/>
    </source>
</evidence>
<organism evidence="2 3">
    <name type="scientific">Hohenbuehelia grisea</name>
    <dbReference type="NCBI Taxonomy" id="104357"/>
    <lineage>
        <taxon>Eukaryota</taxon>
        <taxon>Fungi</taxon>
        <taxon>Dikarya</taxon>
        <taxon>Basidiomycota</taxon>
        <taxon>Agaricomycotina</taxon>
        <taxon>Agaricomycetes</taxon>
        <taxon>Agaricomycetidae</taxon>
        <taxon>Agaricales</taxon>
        <taxon>Pleurotineae</taxon>
        <taxon>Pleurotaceae</taxon>
        <taxon>Hohenbuehelia</taxon>
    </lineage>
</organism>
<reference evidence="3" key="1">
    <citation type="submission" date="2024-06" db="EMBL/GenBank/DDBJ databases">
        <title>Multi-omics analyses provide insights into the biosynthesis of the anticancer antibiotic pleurotin in Hohenbuehelia grisea.</title>
        <authorList>
            <person name="Weaver J.A."/>
            <person name="Alberti F."/>
        </authorList>
    </citation>
    <scope>NUCLEOTIDE SEQUENCE [LARGE SCALE GENOMIC DNA]</scope>
    <source>
        <strain evidence="3">T-177</strain>
    </source>
</reference>
<dbReference type="EMBL" id="JASNQZ010000004">
    <property type="protein sequence ID" value="KAL0957967.1"/>
    <property type="molecule type" value="Genomic_DNA"/>
</dbReference>
<sequence length="311" mass="34802">MKFSQVPHDRQDEVTVFKAVQGYIGVPNVLGSYDADCIHLSQPPSSSNISQPDSQPYLPCYHRHLIIGSIGRRLEFATGPRELAEGLLHAMIGHYALFTEGRQLHRDVSIGNIMLLDVIKEIKIPPGLNDLVNDNLKRTRGTLIDGDAAQEWGTTNTPSYQAGTKPFISLRVTGIWANKQEYMHTPIDDLESFLWVLIDNLFIQEEELVDKLDAAEWTQLNSNELGLLNTVKKSLLADCNLSVKDTMKTFVLFAPLLQAWSTIAYKYQDSLSALLKTDASLPEIEGLSLQAYADYIEAAQEHIPTLPVHWS</sequence>
<dbReference type="Pfam" id="PF17667">
    <property type="entry name" value="Pkinase_fungal"/>
    <property type="match status" value="1"/>
</dbReference>
<evidence type="ECO:0000313" key="3">
    <source>
        <dbReference type="Proteomes" id="UP001556367"/>
    </source>
</evidence>
<dbReference type="PANTHER" id="PTHR38248">
    <property type="entry name" value="FUNK1 6"/>
    <property type="match status" value="1"/>
</dbReference>
<feature type="domain" description="Fungal-type protein kinase" evidence="1">
    <location>
        <begin position="50"/>
        <end position="198"/>
    </location>
</feature>
<name>A0ABR3JR49_9AGAR</name>
<comment type="caution">
    <text evidence="2">The sequence shown here is derived from an EMBL/GenBank/DDBJ whole genome shotgun (WGS) entry which is preliminary data.</text>
</comment>
<dbReference type="PANTHER" id="PTHR38248:SF2">
    <property type="entry name" value="FUNK1 11"/>
    <property type="match status" value="1"/>
</dbReference>
<proteinExistence type="predicted"/>
<evidence type="ECO:0000313" key="2">
    <source>
        <dbReference type="EMBL" id="KAL0957967.1"/>
    </source>
</evidence>
<protein>
    <recommendedName>
        <fullName evidence="1">Fungal-type protein kinase domain-containing protein</fullName>
    </recommendedName>
</protein>
<keyword evidence="3" id="KW-1185">Reference proteome</keyword>
<gene>
    <name evidence="2" type="ORF">HGRIS_000144</name>
</gene>
<dbReference type="Proteomes" id="UP001556367">
    <property type="component" value="Unassembled WGS sequence"/>
</dbReference>